<evidence type="ECO:0000259" key="1">
    <source>
        <dbReference type="SMART" id="SM00829"/>
    </source>
</evidence>
<keyword evidence="3" id="KW-1185">Reference proteome</keyword>
<dbReference type="GO" id="GO:0016491">
    <property type="term" value="F:oxidoreductase activity"/>
    <property type="evidence" value="ECO:0007669"/>
    <property type="project" value="InterPro"/>
</dbReference>
<dbReference type="SUPFAM" id="SSF50129">
    <property type="entry name" value="GroES-like"/>
    <property type="match status" value="1"/>
</dbReference>
<proteinExistence type="predicted"/>
<gene>
    <name evidence="2" type="ORF">FRD01_07720</name>
</gene>
<dbReference type="Gene3D" id="3.90.180.10">
    <property type="entry name" value="Medium-chain alcohol dehydrogenases, catalytic domain"/>
    <property type="match status" value="1"/>
</dbReference>
<dbReference type="SUPFAM" id="SSF51735">
    <property type="entry name" value="NAD(P)-binding Rossmann-fold domains"/>
    <property type="match status" value="1"/>
</dbReference>
<dbReference type="EMBL" id="CP042467">
    <property type="protein sequence ID" value="QED27131.1"/>
    <property type="molecule type" value="Genomic_DNA"/>
</dbReference>
<dbReference type="PANTHER" id="PTHR11695">
    <property type="entry name" value="ALCOHOL DEHYDROGENASE RELATED"/>
    <property type="match status" value="1"/>
</dbReference>
<dbReference type="KEGG" id="bbae:FRD01_07720"/>
<dbReference type="InterPro" id="IPR036291">
    <property type="entry name" value="NAD(P)-bd_dom_sf"/>
</dbReference>
<dbReference type="PANTHER" id="PTHR11695:SF294">
    <property type="entry name" value="RETICULON-4-INTERACTING PROTEIN 1, MITOCHONDRIAL"/>
    <property type="match status" value="1"/>
</dbReference>
<sequence>MKAIIQNQYGSPNVLVPGMINPPQVSDHDVLIEIYASTVTQGDRRLRAADFPGIGMIPGRIMMGIFRPKHRIPGTVFAGIVRNVGVQVRRFRVGDRVFGMCPGGAYSQFIAIAENSTLSTAPDGYSFAELASVPYGAISAKRFVRDLGEVGAGSRVLIIGAAGGVGRWAVQVAKSLDAVVHGLCKADDHVVVQKLGADDVFEEAPLFESYDLILDTSSTWTFRRATELLKASGRFVSSDMSLRLILDMALNAIRPGPKAIFGIVESKPDDLKWVASRLANSKLKPTPIRTFSLSKSADAHRAFEREKLRGEIIIQVRQEAKAPRRLPNISSPLERVASA</sequence>
<evidence type="ECO:0000313" key="3">
    <source>
        <dbReference type="Proteomes" id="UP000321595"/>
    </source>
</evidence>
<name>A0A5B8XPG2_9DELT</name>
<dbReference type="Pfam" id="PF13602">
    <property type="entry name" value="ADH_zinc_N_2"/>
    <property type="match status" value="1"/>
</dbReference>
<reference evidence="2 3" key="1">
    <citation type="submission" date="2019-08" db="EMBL/GenBank/DDBJ databases">
        <authorList>
            <person name="Liang Q."/>
        </authorList>
    </citation>
    <scope>NUCLEOTIDE SEQUENCE [LARGE SCALE GENOMIC DNA]</scope>
    <source>
        <strain evidence="2 3">V1718</strain>
    </source>
</reference>
<feature type="domain" description="Enoyl reductase (ER)" evidence="1">
    <location>
        <begin position="10"/>
        <end position="314"/>
    </location>
</feature>
<dbReference type="CDD" id="cd05289">
    <property type="entry name" value="MDR_like_2"/>
    <property type="match status" value="1"/>
</dbReference>
<dbReference type="RefSeq" id="WP_146958816.1">
    <property type="nucleotide sequence ID" value="NZ_CP042467.1"/>
</dbReference>
<evidence type="ECO:0000313" key="2">
    <source>
        <dbReference type="EMBL" id="QED27131.1"/>
    </source>
</evidence>
<dbReference type="Pfam" id="PF08240">
    <property type="entry name" value="ADH_N"/>
    <property type="match status" value="1"/>
</dbReference>
<dbReference type="AlphaFoldDB" id="A0A5B8XPG2"/>
<dbReference type="InterPro" id="IPR050700">
    <property type="entry name" value="YIM1/Zinc_Alcohol_DH_Fams"/>
</dbReference>
<dbReference type="InterPro" id="IPR011032">
    <property type="entry name" value="GroES-like_sf"/>
</dbReference>
<dbReference type="InterPro" id="IPR013154">
    <property type="entry name" value="ADH-like_N"/>
</dbReference>
<dbReference type="Proteomes" id="UP000321595">
    <property type="component" value="Chromosome"/>
</dbReference>
<accession>A0A5B8XPG2</accession>
<dbReference type="InterPro" id="IPR020843">
    <property type="entry name" value="ER"/>
</dbReference>
<organism evidence="2 3">
    <name type="scientific">Microvenator marinus</name>
    <dbReference type="NCBI Taxonomy" id="2600177"/>
    <lineage>
        <taxon>Bacteria</taxon>
        <taxon>Deltaproteobacteria</taxon>
        <taxon>Bradymonadales</taxon>
        <taxon>Microvenatoraceae</taxon>
        <taxon>Microvenator</taxon>
    </lineage>
</organism>
<dbReference type="OrthoDB" id="9805663at2"/>
<dbReference type="SMART" id="SM00829">
    <property type="entry name" value="PKS_ER"/>
    <property type="match status" value="1"/>
</dbReference>
<dbReference type="Gene3D" id="3.40.50.720">
    <property type="entry name" value="NAD(P)-binding Rossmann-like Domain"/>
    <property type="match status" value="1"/>
</dbReference>
<protein>
    <submittedName>
        <fullName evidence="2">NADP-dependent oxidoreductase</fullName>
    </submittedName>
</protein>